<evidence type="ECO:0000313" key="2">
    <source>
        <dbReference type="EMBL" id="PRW20901.1"/>
    </source>
</evidence>
<sequence>MTVQSAKKDGQLEVTVQLASALPGAGTRLPVAFAGFGLPGWDQRKSKSITKDRCTLTFDGPASQQQQLEALGAELAAGTRKATAAVAGAACSSTAAEGSATRTQALLLELQPQAAELRTEPEQIDSAAATAVKQSLWTWLGSLGRQLVPLLLAANNAPVSLDARLQRLEAKTETVGTQADVLADHVDSQFSGLASALCEQQGSISHLEERVRLLEVSAGRSSQQTAATADAGQPPDVEMAAADSRKRSRLTGASEAEAQALPPLAPAAAQQQQQQQQQQRGGSTPLGSDASVLHTCAMPAEQKSLITRHITTLAYNLSCRPGSWVVRWQQGETAYYSLAHSWATGAAAVAAAAAAPAAAVGQ</sequence>
<reference evidence="2 3" key="1">
    <citation type="journal article" date="2018" name="Plant J.">
        <title>Genome sequences of Chlorella sorokiniana UTEX 1602 and Micractinium conductrix SAG 241.80: implications to maltose excretion by a green alga.</title>
        <authorList>
            <person name="Arriola M.B."/>
            <person name="Velmurugan N."/>
            <person name="Zhang Y."/>
            <person name="Plunkett M.H."/>
            <person name="Hondzo H."/>
            <person name="Barney B.M."/>
        </authorList>
    </citation>
    <scope>NUCLEOTIDE SEQUENCE [LARGE SCALE GENOMIC DNA]</scope>
    <source>
        <strain evidence="3">UTEX 1602</strain>
    </source>
</reference>
<dbReference type="EMBL" id="LHPG02000021">
    <property type="protein sequence ID" value="PRW20901.1"/>
    <property type="molecule type" value="Genomic_DNA"/>
</dbReference>
<proteinExistence type="predicted"/>
<name>A0A2P6TE35_CHLSO</name>
<gene>
    <name evidence="2" type="ORF">C2E21_8570</name>
</gene>
<accession>A0A2P6TE35</accession>
<comment type="caution">
    <text evidence="2">The sequence shown here is derived from an EMBL/GenBank/DDBJ whole genome shotgun (WGS) entry which is preliminary data.</text>
</comment>
<dbReference type="Proteomes" id="UP000239899">
    <property type="component" value="Unassembled WGS sequence"/>
</dbReference>
<feature type="region of interest" description="Disordered" evidence="1">
    <location>
        <begin position="217"/>
        <end position="290"/>
    </location>
</feature>
<protein>
    <submittedName>
        <fullName evidence="2">Uncharacterized protein</fullName>
    </submittedName>
</protein>
<feature type="compositionally biased region" description="Low complexity" evidence="1">
    <location>
        <begin position="255"/>
        <end position="279"/>
    </location>
</feature>
<dbReference type="AlphaFoldDB" id="A0A2P6TE35"/>
<evidence type="ECO:0000256" key="1">
    <source>
        <dbReference type="SAM" id="MobiDB-lite"/>
    </source>
</evidence>
<keyword evidence="3" id="KW-1185">Reference proteome</keyword>
<evidence type="ECO:0000313" key="3">
    <source>
        <dbReference type="Proteomes" id="UP000239899"/>
    </source>
</evidence>
<organism evidence="2 3">
    <name type="scientific">Chlorella sorokiniana</name>
    <name type="common">Freshwater green alga</name>
    <dbReference type="NCBI Taxonomy" id="3076"/>
    <lineage>
        <taxon>Eukaryota</taxon>
        <taxon>Viridiplantae</taxon>
        <taxon>Chlorophyta</taxon>
        <taxon>core chlorophytes</taxon>
        <taxon>Trebouxiophyceae</taxon>
        <taxon>Chlorellales</taxon>
        <taxon>Chlorellaceae</taxon>
        <taxon>Chlorella clade</taxon>
        <taxon>Chlorella</taxon>
    </lineage>
</organism>